<dbReference type="InterPro" id="IPR010730">
    <property type="entry name" value="HET"/>
</dbReference>
<organism evidence="4 5">
    <name type="scientific">Zymoseptoria tritici (strain ST99CH_3D7)</name>
    <dbReference type="NCBI Taxonomy" id="1276538"/>
    <lineage>
        <taxon>Eukaryota</taxon>
        <taxon>Fungi</taxon>
        <taxon>Dikarya</taxon>
        <taxon>Ascomycota</taxon>
        <taxon>Pezizomycotina</taxon>
        <taxon>Dothideomycetes</taxon>
        <taxon>Dothideomycetidae</taxon>
        <taxon>Mycosphaerellales</taxon>
        <taxon>Mycosphaerellaceae</taxon>
        <taxon>Zymoseptoria</taxon>
    </lineage>
</organism>
<keyword evidence="5" id="KW-1185">Reference proteome</keyword>
<feature type="transmembrane region" description="Helical" evidence="2">
    <location>
        <begin position="462"/>
        <end position="484"/>
    </location>
</feature>
<keyword evidence="2" id="KW-0472">Membrane</keyword>
<gene>
    <name evidence="4" type="ORF">ZT3D7_G3287</name>
</gene>
<dbReference type="Pfam" id="PF06985">
    <property type="entry name" value="HET"/>
    <property type="match status" value="1"/>
</dbReference>
<evidence type="ECO:0000313" key="4">
    <source>
        <dbReference type="EMBL" id="SMQ48138.1"/>
    </source>
</evidence>
<feature type="region of interest" description="Disordered" evidence="1">
    <location>
        <begin position="535"/>
        <end position="555"/>
    </location>
</feature>
<reference evidence="4 5" key="1">
    <citation type="submission" date="2016-06" db="EMBL/GenBank/DDBJ databases">
        <authorList>
            <person name="Kjaerup R.B."/>
            <person name="Dalgaard T.S."/>
            <person name="Juul-Madsen H.R."/>
        </authorList>
    </citation>
    <scope>NUCLEOTIDE SEQUENCE [LARGE SCALE GENOMIC DNA]</scope>
</reference>
<proteinExistence type="predicted"/>
<feature type="transmembrane region" description="Helical" evidence="2">
    <location>
        <begin position="504"/>
        <end position="522"/>
    </location>
</feature>
<feature type="domain" description="Heterokaryon incompatibility" evidence="3">
    <location>
        <begin position="75"/>
        <end position="212"/>
    </location>
</feature>
<keyword evidence="2" id="KW-1133">Transmembrane helix</keyword>
<evidence type="ECO:0000313" key="5">
    <source>
        <dbReference type="Proteomes" id="UP000215127"/>
    </source>
</evidence>
<dbReference type="PANTHER" id="PTHR24148">
    <property type="entry name" value="ANKYRIN REPEAT DOMAIN-CONTAINING PROTEIN 39 HOMOLOG-RELATED"/>
    <property type="match status" value="1"/>
</dbReference>
<protein>
    <recommendedName>
        <fullName evidence="3">Heterokaryon incompatibility domain-containing protein</fullName>
    </recommendedName>
</protein>
<dbReference type="PANTHER" id="PTHR24148:SF73">
    <property type="entry name" value="HET DOMAIN PROTEIN (AFU_ORTHOLOGUE AFUA_8G01020)"/>
    <property type="match status" value="1"/>
</dbReference>
<sequence length="555" mass="63600">MAAIRPESGEEYADGISASEDQLRNRDFKYPSIDPTTQIRLLRVTHQAGKNLPSANKYKYDLETANVSQLAFTAYIALSYTWGEARTDTDIHLIEIDDQPLWIRTNLFHFLSSVTESGIHLPIYIDAICLDQGNDTEKCHQVQLMSQIYANANTVLAWVGVPHADQHGHLDALSRRLETHDAAESQWDVSEIIGLSYLCSRQFWRRLWVVQELLLAENIIVVCGEWKILWKDVSRLAALPLPTELLDNQEQVEWWQAWKFPCPESFQTQREYEDRLFDGWHSALRLFHHRSKWRLRQKYVPYSDAVRTRGWPFHRAVRDFRLQQCKDRRDKVFALIGLLDEEGRGMITPSYECPMEDLFVQATAAGLVSLRREAAAQLSDVRNMQHRNRRFCDTLNDILGLPEDGREERAKAALDFATFHHSQVVRSYDTEDVVRRGSELLQTGPQFASQDPEAAKFGTMGFCLFVLHAGVSLFSTFGAFIYLVERFGWSDSALEKAMVFPGTFGALIASNVALGSAEYWIYRGWRYYRRGVDSRRPPTGEQGGSVSLSTVSDRS</sequence>
<accession>A0A1X7RL51</accession>
<evidence type="ECO:0000256" key="1">
    <source>
        <dbReference type="SAM" id="MobiDB-lite"/>
    </source>
</evidence>
<dbReference type="InterPro" id="IPR052895">
    <property type="entry name" value="HetReg/Transcr_Mod"/>
</dbReference>
<evidence type="ECO:0000256" key="2">
    <source>
        <dbReference type="SAM" id="Phobius"/>
    </source>
</evidence>
<keyword evidence="2" id="KW-0812">Transmembrane</keyword>
<feature type="compositionally biased region" description="Polar residues" evidence="1">
    <location>
        <begin position="544"/>
        <end position="555"/>
    </location>
</feature>
<dbReference type="STRING" id="1276538.A0A1X7RL51"/>
<dbReference type="AlphaFoldDB" id="A0A1X7RL51"/>
<evidence type="ECO:0000259" key="3">
    <source>
        <dbReference type="Pfam" id="PF06985"/>
    </source>
</evidence>
<name>A0A1X7RL51_ZYMT9</name>
<dbReference type="Proteomes" id="UP000215127">
    <property type="component" value="Chromosome 2"/>
</dbReference>
<dbReference type="EMBL" id="LT853693">
    <property type="protein sequence ID" value="SMQ48138.1"/>
    <property type="molecule type" value="Genomic_DNA"/>
</dbReference>